<dbReference type="Pfam" id="PF16220">
    <property type="entry name" value="DUF4880"/>
    <property type="match status" value="1"/>
</dbReference>
<comment type="caution">
    <text evidence="5">The sequence shown here is derived from an EMBL/GenBank/DDBJ whole genome shotgun (WGS) entry which is preliminary data.</text>
</comment>
<keyword evidence="1" id="KW-0812">Transmembrane</keyword>
<dbReference type="InterPro" id="IPR032623">
    <property type="entry name" value="FecR_N"/>
</dbReference>
<name>A0ABS6XQW4_9SPHN</name>
<dbReference type="Pfam" id="PF16344">
    <property type="entry name" value="FecR_C"/>
    <property type="match status" value="1"/>
</dbReference>
<dbReference type="RefSeq" id="WP_219238920.1">
    <property type="nucleotide sequence ID" value="NZ_JAHWZX010000013.1"/>
</dbReference>
<evidence type="ECO:0000259" key="3">
    <source>
        <dbReference type="Pfam" id="PF16220"/>
    </source>
</evidence>
<evidence type="ECO:0000259" key="2">
    <source>
        <dbReference type="Pfam" id="PF04773"/>
    </source>
</evidence>
<evidence type="ECO:0000259" key="4">
    <source>
        <dbReference type="Pfam" id="PF16344"/>
    </source>
</evidence>
<protein>
    <submittedName>
        <fullName evidence="5">FecR domain-containing protein</fullName>
    </submittedName>
</protein>
<feature type="domain" description="Protein FecR C-terminal" evidence="4">
    <location>
        <begin position="251"/>
        <end position="317"/>
    </location>
</feature>
<dbReference type="PIRSF" id="PIRSF018266">
    <property type="entry name" value="FecR"/>
    <property type="match status" value="1"/>
</dbReference>
<dbReference type="EMBL" id="JAHWZX010000013">
    <property type="protein sequence ID" value="MBW4331800.1"/>
    <property type="molecule type" value="Genomic_DNA"/>
</dbReference>
<keyword evidence="1" id="KW-1133">Transmembrane helix</keyword>
<dbReference type="PANTHER" id="PTHR30273:SF2">
    <property type="entry name" value="PROTEIN FECR"/>
    <property type="match status" value="1"/>
</dbReference>
<feature type="domain" description="FecR N-terminal" evidence="3">
    <location>
        <begin position="11"/>
        <end position="49"/>
    </location>
</feature>
<accession>A0ABS6XQW4</accession>
<dbReference type="InterPro" id="IPR006860">
    <property type="entry name" value="FecR"/>
</dbReference>
<evidence type="ECO:0000256" key="1">
    <source>
        <dbReference type="SAM" id="Phobius"/>
    </source>
</evidence>
<feature type="domain" description="FecR protein" evidence="2">
    <location>
        <begin position="112"/>
        <end position="202"/>
    </location>
</feature>
<dbReference type="Pfam" id="PF04773">
    <property type="entry name" value="FecR"/>
    <property type="match status" value="1"/>
</dbReference>
<proteinExistence type="predicted"/>
<dbReference type="PANTHER" id="PTHR30273">
    <property type="entry name" value="PERIPLASMIC SIGNAL SENSOR AND SIGMA FACTOR ACTIVATOR FECR-RELATED"/>
    <property type="match status" value="1"/>
</dbReference>
<keyword evidence="6" id="KW-1185">Reference proteome</keyword>
<sequence length="320" mass="35533">MNQAGKTEQIAAHWLMRREEPGWSAGQQAELEEWLAESTAHKAAFWRLEHGWRAVDRIASLGAPPTPYIHRPFVRSMIAMAATVLIIVATATLFVVSGPMQPVAAPRPILAETAIGSTKTVALADGSHIELNTNSRVRAVIDDTHREVWLDRGEAYFDVRHDVSRPFRIHAGDDRITVLGTRFNVRRDTDRLTVAVESGAVRLRGAEKDMMHPPAVVPAGVIAVVRGDALLLSARSPDRVADGLAWRQGMLRFQQEPLSDVVAEFNRYNQRPMVVTDPELARMRIGGAFRARNADAFLSLLEDVYHLRITRSGSDVKISQ</sequence>
<keyword evidence="1" id="KW-0472">Membrane</keyword>
<gene>
    <name evidence="5" type="ORF">KY084_13075</name>
</gene>
<reference evidence="5 6" key="1">
    <citation type="submission" date="2021-07" db="EMBL/GenBank/DDBJ databases">
        <title>Stakelama flava sp. nov., a novel endophytic bacterium isolated from branch of Kandelia candel.</title>
        <authorList>
            <person name="Tuo L."/>
        </authorList>
    </citation>
    <scope>NUCLEOTIDE SEQUENCE [LARGE SCALE GENOMIC DNA]</scope>
    <source>
        <strain evidence="5 6">CBK3Z-3</strain>
    </source>
</reference>
<organism evidence="5 6">
    <name type="scientific">Stakelama flava</name>
    <dbReference type="NCBI Taxonomy" id="2860338"/>
    <lineage>
        <taxon>Bacteria</taxon>
        <taxon>Pseudomonadati</taxon>
        <taxon>Pseudomonadota</taxon>
        <taxon>Alphaproteobacteria</taxon>
        <taxon>Sphingomonadales</taxon>
        <taxon>Sphingomonadaceae</taxon>
        <taxon>Stakelama</taxon>
    </lineage>
</organism>
<feature type="transmembrane region" description="Helical" evidence="1">
    <location>
        <begin position="77"/>
        <end position="96"/>
    </location>
</feature>
<evidence type="ECO:0000313" key="6">
    <source>
        <dbReference type="Proteomes" id="UP001197214"/>
    </source>
</evidence>
<dbReference type="InterPro" id="IPR012373">
    <property type="entry name" value="Ferrdict_sens_TM"/>
</dbReference>
<dbReference type="Proteomes" id="UP001197214">
    <property type="component" value="Unassembled WGS sequence"/>
</dbReference>
<dbReference type="InterPro" id="IPR032508">
    <property type="entry name" value="FecR_C"/>
</dbReference>
<evidence type="ECO:0000313" key="5">
    <source>
        <dbReference type="EMBL" id="MBW4331800.1"/>
    </source>
</evidence>